<dbReference type="AlphaFoldDB" id="B9M5I9"/>
<dbReference type="EMBL" id="CP001390">
    <property type="protein sequence ID" value="ACM21748.1"/>
    <property type="molecule type" value="Genomic_DNA"/>
</dbReference>
<dbReference type="Proteomes" id="UP000007721">
    <property type="component" value="Chromosome"/>
</dbReference>
<dbReference type="STRING" id="316067.Geob_3405"/>
<proteinExistence type="predicted"/>
<organism evidence="2 3">
    <name type="scientific">Geotalea daltonii (strain DSM 22248 / JCM 15807 / FRC-32)</name>
    <name type="common">Geobacter daltonii</name>
    <dbReference type="NCBI Taxonomy" id="316067"/>
    <lineage>
        <taxon>Bacteria</taxon>
        <taxon>Pseudomonadati</taxon>
        <taxon>Thermodesulfobacteriota</taxon>
        <taxon>Desulfuromonadia</taxon>
        <taxon>Geobacterales</taxon>
        <taxon>Geobacteraceae</taxon>
        <taxon>Geotalea</taxon>
    </lineage>
</organism>
<feature type="transmembrane region" description="Helical" evidence="1">
    <location>
        <begin position="102"/>
        <end position="119"/>
    </location>
</feature>
<evidence type="ECO:0000256" key="1">
    <source>
        <dbReference type="SAM" id="Phobius"/>
    </source>
</evidence>
<dbReference type="RefSeq" id="WP_012648476.1">
    <property type="nucleotide sequence ID" value="NC_011979.1"/>
</dbReference>
<keyword evidence="1" id="KW-0472">Membrane</keyword>
<dbReference type="KEGG" id="geo:Geob_3405"/>
<evidence type="ECO:0000313" key="3">
    <source>
        <dbReference type="Proteomes" id="UP000007721"/>
    </source>
</evidence>
<sequence length="160" mass="17539">MTGQITDTKQGNKYIKQQENEKALTSHSRRGLWGMVLFLGISLGALALRDAQLLAALPDTVRALLGDTPPPVLVHLALAASTVSALILILGRITGHTRPDYNWINIALPVLFYPLYLIADTDRSSFISVMAVGLTLLLLEHLTVRHCAVREDKKSSSDMH</sequence>
<keyword evidence="1" id="KW-1133">Transmembrane helix</keyword>
<keyword evidence="3" id="KW-1185">Reference proteome</keyword>
<accession>B9M5I9</accession>
<dbReference type="HOGENOM" id="CLU_127579_1_0_7"/>
<name>B9M5I9_GEODF</name>
<protein>
    <submittedName>
        <fullName evidence="2">Menaquinol oxidoreductase complex Cbc5, membrane protein subunit, putative</fullName>
    </submittedName>
</protein>
<feature type="transmembrane region" description="Helical" evidence="1">
    <location>
        <begin position="125"/>
        <end position="144"/>
    </location>
</feature>
<feature type="transmembrane region" description="Helical" evidence="1">
    <location>
        <begin position="72"/>
        <end position="90"/>
    </location>
</feature>
<keyword evidence="1" id="KW-0812">Transmembrane</keyword>
<dbReference type="OrthoDB" id="5395279at2"/>
<gene>
    <name evidence="2" type="primary">cbcE</name>
    <name evidence="2" type="ordered locus">Geob_3405</name>
</gene>
<reference evidence="2 3" key="1">
    <citation type="submission" date="2009-01" db="EMBL/GenBank/DDBJ databases">
        <title>Complete sequence of Geobacter sp. FRC-32.</title>
        <authorList>
            <consortium name="US DOE Joint Genome Institute"/>
            <person name="Lucas S."/>
            <person name="Copeland A."/>
            <person name="Lapidus A."/>
            <person name="Glavina del Rio T."/>
            <person name="Dalin E."/>
            <person name="Tice H."/>
            <person name="Bruce D."/>
            <person name="Goodwin L."/>
            <person name="Pitluck S."/>
            <person name="Saunders E."/>
            <person name="Brettin T."/>
            <person name="Detter J.C."/>
            <person name="Han C."/>
            <person name="Larimer F."/>
            <person name="Land M."/>
            <person name="Hauser L."/>
            <person name="Kyrpides N."/>
            <person name="Ovchinnikova G."/>
            <person name="Kostka J."/>
            <person name="Richardson P."/>
        </authorList>
    </citation>
    <scope>NUCLEOTIDE SEQUENCE [LARGE SCALE GENOMIC DNA]</scope>
    <source>
        <strain evidence="3">DSM 22248 / JCM 15807 / FRC-32</strain>
    </source>
</reference>
<dbReference type="eggNOG" id="ENOG502ZHSD">
    <property type="taxonomic scope" value="Bacteria"/>
</dbReference>
<feature type="transmembrane region" description="Helical" evidence="1">
    <location>
        <begin position="32"/>
        <end position="52"/>
    </location>
</feature>
<evidence type="ECO:0000313" key="2">
    <source>
        <dbReference type="EMBL" id="ACM21748.1"/>
    </source>
</evidence>